<dbReference type="SUPFAM" id="SSF55874">
    <property type="entry name" value="ATPase domain of HSP90 chaperone/DNA topoisomerase II/histidine kinase"/>
    <property type="match status" value="1"/>
</dbReference>
<evidence type="ECO:0000259" key="12">
    <source>
        <dbReference type="Pfam" id="PF07730"/>
    </source>
</evidence>
<dbReference type="Gene3D" id="3.30.565.10">
    <property type="entry name" value="Histidine kinase-like ATPase, C-terminal domain"/>
    <property type="match status" value="1"/>
</dbReference>
<comment type="caution">
    <text evidence="13">The sequence shown here is derived from an EMBL/GenBank/DDBJ whole genome shotgun (WGS) entry which is preliminary data.</text>
</comment>
<keyword evidence="6 13" id="KW-0418">Kinase</keyword>
<dbReference type="InterPro" id="IPR003594">
    <property type="entry name" value="HATPase_dom"/>
</dbReference>
<evidence type="ECO:0000256" key="1">
    <source>
        <dbReference type="ARBA" id="ARBA00000085"/>
    </source>
</evidence>
<dbReference type="CDD" id="cd16917">
    <property type="entry name" value="HATPase_UhpB-NarQ-NarX-like"/>
    <property type="match status" value="1"/>
</dbReference>
<keyword evidence="14" id="KW-1185">Reference proteome</keyword>
<evidence type="ECO:0000256" key="8">
    <source>
        <dbReference type="ARBA" id="ARBA00023012"/>
    </source>
</evidence>
<keyword evidence="7" id="KW-0067">ATP-binding</keyword>
<organism evidence="13 14">
    <name type="scientific">Streptomyces werraensis</name>
    <dbReference type="NCBI Taxonomy" id="68284"/>
    <lineage>
        <taxon>Bacteria</taxon>
        <taxon>Bacillati</taxon>
        <taxon>Actinomycetota</taxon>
        <taxon>Actinomycetes</taxon>
        <taxon>Kitasatosporales</taxon>
        <taxon>Streptomycetaceae</taxon>
        <taxon>Streptomyces</taxon>
    </lineage>
</organism>
<keyword evidence="5" id="KW-0547">Nucleotide-binding</keyword>
<name>A0ABV3JDD3_9ACTN</name>
<feature type="region of interest" description="Disordered" evidence="9">
    <location>
        <begin position="411"/>
        <end position="434"/>
    </location>
</feature>
<dbReference type="PANTHER" id="PTHR24421">
    <property type="entry name" value="NITRATE/NITRITE SENSOR PROTEIN NARX-RELATED"/>
    <property type="match status" value="1"/>
</dbReference>
<dbReference type="EC" id="2.7.13.3" evidence="2"/>
<dbReference type="GO" id="GO:0016301">
    <property type="term" value="F:kinase activity"/>
    <property type="evidence" value="ECO:0007669"/>
    <property type="project" value="UniProtKB-KW"/>
</dbReference>
<keyword evidence="4" id="KW-0808">Transferase</keyword>
<keyword evidence="10" id="KW-1133">Transmembrane helix</keyword>
<keyword evidence="8" id="KW-0902">Two-component regulatory system</keyword>
<dbReference type="InterPro" id="IPR011712">
    <property type="entry name" value="Sig_transdc_His_kin_sub3_dim/P"/>
</dbReference>
<feature type="transmembrane region" description="Helical" evidence="10">
    <location>
        <begin position="91"/>
        <end position="109"/>
    </location>
</feature>
<dbReference type="RefSeq" id="WP_364021149.1">
    <property type="nucleotide sequence ID" value="NZ_JBFATD010000004.1"/>
</dbReference>
<sequence>MTEESRVPVPWIAPSGRYARVLGRAVDVALALAVLVAAYDYAGDHDLLLGALMALALLARRKRPGTVMAVVMALALVQFLLHDPAVDPPPAHAPAAYDVAVLFAMMSVVHHSRTPWMPYAAGGAVLLATGAASFGVPFLGLDGFGDGQSLLIFWGLTLTVWLTAFALHTRRLYAESQAARARHAEREQEQRARLAAVRERAEIARELHDVVAHSLAVMILQADGAGAVLRTSPDMAESALKTIAATGRDAIDDMHRIVRVLREGRPGTQGAGEDRRLVTLDEIETVADRARTAGLTVDLSVDVDQGRLSPAEEMTAFRIVQECLTNTLRHAGSGARVDIRVREKDGTLLIDVTDDGGGALAGRAPVGESGGNGLVGMRERVELAGGAFEAGPRLGSGWHVRASMPVRTKTPVAARTSAGTGNPEATRTSVRTER</sequence>
<dbReference type="Proteomes" id="UP001552527">
    <property type="component" value="Unassembled WGS sequence"/>
</dbReference>
<dbReference type="EMBL" id="JBFATE010000004">
    <property type="protein sequence ID" value="MEV5246155.1"/>
    <property type="molecule type" value="Genomic_DNA"/>
</dbReference>
<dbReference type="PANTHER" id="PTHR24421:SF10">
    <property type="entry name" value="NITRATE_NITRITE SENSOR PROTEIN NARQ"/>
    <property type="match status" value="1"/>
</dbReference>
<evidence type="ECO:0000256" key="9">
    <source>
        <dbReference type="SAM" id="MobiDB-lite"/>
    </source>
</evidence>
<accession>A0ABV3JDD3</accession>
<dbReference type="Pfam" id="PF02518">
    <property type="entry name" value="HATPase_c"/>
    <property type="match status" value="1"/>
</dbReference>
<keyword evidence="10" id="KW-0812">Transmembrane</keyword>
<evidence type="ECO:0000256" key="5">
    <source>
        <dbReference type="ARBA" id="ARBA00022741"/>
    </source>
</evidence>
<evidence type="ECO:0000313" key="13">
    <source>
        <dbReference type="EMBL" id="MEV5246155.1"/>
    </source>
</evidence>
<dbReference type="Gene3D" id="1.20.5.1930">
    <property type="match status" value="1"/>
</dbReference>
<protein>
    <recommendedName>
        <fullName evidence="2">histidine kinase</fullName>
        <ecNumber evidence="2">2.7.13.3</ecNumber>
    </recommendedName>
</protein>
<feature type="transmembrane region" description="Helical" evidence="10">
    <location>
        <begin position="116"/>
        <end position="139"/>
    </location>
</feature>
<evidence type="ECO:0000256" key="2">
    <source>
        <dbReference type="ARBA" id="ARBA00012438"/>
    </source>
</evidence>
<feature type="transmembrane region" description="Helical" evidence="10">
    <location>
        <begin position="21"/>
        <end position="39"/>
    </location>
</feature>
<evidence type="ECO:0000259" key="11">
    <source>
        <dbReference type="Pfam" id="PF02518"/>
    </source>
</evidence>
<dbReference type="InterPro" id="IPR036890">
    <property type="entry name" value="HATPase_C_sf"/>
</dbReference>
<evidence type="ECO:0000256" key="4">
    <source>
        <dbReference type="ARBA" id="ARBA00022679"/>
    </source>
</evidence>
<reference evidence="13 14" key="1">
    <citation type="submission" date="2024-06" db="EMBL/GenBank/DDBJ databases">
        <title>The Natural Products Discovery Center: Release of the First 8490 Sequenced Strains for Exploring Actinobacteria Biosynthetic Diversity.</title>
        <authorList>
            <person name="Kalkreuter E."/>
            <person name="Kautsar S.A."/>
            <person name="Yang D."/>
            <person name="Bader C.D."/>
            <person name="Teijaro C.N."/>
            <person name="Fluegel L."/>
            <person name="Davis C.M."/>
            <person name="Simpson J.R."/>
            <person name="Lauterbach L."/>
            <person name="Steele A.D."/>
            <person name="Gui C."/>
            <person name="Meng S."/>
            <person name="Li G."/>
            <person name="Viehrig K."/>
            <person name="Ye F."/>
            <person name="Su P."/>
            <person name="Kiefer A.F."/>
            <person name="Nichols A."/>
            <person name="Cepeda A.J."/>
            <person name="Yan W."/>
            <person name="Fan B."/>
            <person name="Jiang Y."/>
            <person name="Adhikari A."/>
            <person name="Zheng C.-J."/>
            <person name="Schuster L."/>
            <person name="Cowan T.M."/>
            <person name="Smanski M.J."/>
            <person name="Chevrette M.G."/>
            <person name="De Carvalho L.P.S."/>
            <person name="Shen B."/>
        </authorList>
    </citation>
    <scope>NUCLEOTIDE SEQUENCE [LARGE SCALE GENOMIC DNA]</scope>
    <source>
        <strain evidence="13 14">NPDC052768</strain>
    </source>
</reference>
<gene>
    <name evidence="13" type="ORF">AB0K95_12885</name>
</gene>
<evidence type="ECO:0000256" key="10">
    <source>
        <dbReference type="SAM" id="Phobius"/>
    </source>
</evidence>
<keyword evidence="3" id="KW-0597">Phosphoprotein</keyword>
<evidence type="ECO:0000256" key="6">
    <source>
        <dbReference type="ARBA" id="ARBA00022777"/>
    </source>
</evidence>
<feature type="domain" description="Signal transduction histidine kinase subgroup 3 dimerisation and phosphoacceptor" evidence="12">
    <location>
        <begin position="199"/>
        <end position="264"/>
    </location>
</feature>
<evidence type="ECO:0000256" key="7">
    <source>
        <dbReference type="ARBA" id="ARBA00022840"/>
    </source>
</evidence>
<feature type="transmembrane region" description="Helical" evidence="10">
    <location>
        <begin position="151"/>
        <end position="167"/>
    </location>
</feature>
<comment type="catalytic activity">
    <reaction evidence="1">
        <text>ATP + protein L-histidine = ADP + protein N-phospho-L-histidine.</text>
        <dbReference type="EC" id="2.7.13.3"/>
    </reaction>
</comment>
<evidence type="ECO:0000256" key="3">
    <source>
        <dbReference type="ARBA" id="ARBA00022553"/>
    </source>
</evidence>
<proteinExistence type="predicted"/>
<keyword evidence="10" id="KW-0472">Membrane</keyword>
<feature type="compositionally biased region" description="Polar residues" evidence="9">
    <location>
        <begin position="417"/>
        <end position="434"/>
    </location>
</feature>
<dbReference type="Pfam" id="PF07730">
    <property type="entry name" value="HisKA_3"/>
    <property type="match status" value="1"/>
</dbReference>
<dbReference type="InterPro" id="IPR050482">
    <property type="entry name" value="Sensor_HK_TwoCompSys"/>
</dbReference>
<evidence type="ECO:0000313" key="14">
    <source>
        <dbReference type="Proteomes" id="UP001552527"/>
    </source>
</evidence>
<feature type="domain" description="Histidine kinase/HSP90-like ATPase" evidence="11">
    <location>
        <begin position="314"/>
        <end position="407"/>
    </location>
</feature>